<evidence type="ECO:0000313" key="4">
    <source>
        <dbReference type="Proteomes" id="UP000682739"/>
    </source>
</evidence>
<dbReference type="EMBL" id="CP072110">
    <property type="protein sequence ID" value="QTH63754.1"/>
    <property type="molecule type" value="Genomic_DNA"/>
</dbReference>
<dbReference type="KEGG" id="psym:J1N51_13720"/>
<dbReference type="AlphaFoldDB" id="A0A975DB84"/>
<dbReference type="RefSeq" id="WP_208831809.1">
    <property type="nucleotide sequence ID" value="NZ_CP072110.1"/>
</dbReference>
<dbReference type="Proteomes" id="UP000682739">
    <property type="component" value="Chromosome"/>
</dbReference>
<dbReference type="Pfam" id="PF04219">
    <property type="entry name" value="DUF413"/>
    <property type="match status" value="1"/>
</dbReference>
<organism evidence="3 4">
    <name type="scientific">Psychrosphaera ytuae</name>
    <dbReference type="NCBI Taxonomy" id="2820710"/>
    <lineage>
        <taxon>Bacteria</taxon>
        <taxon>Pseudomonadati</taxon>
        <taxon>Pseudomonadota</taxon>
        <taxon>Gammaproteobacteria</taxon>
        <taxon>Alteromonadales</taxon>
        <taxon>Pseudoalteromonadaceae</taxon>
        <taxon>Psychrosphaera</taxon>
    </lineage>
</organism>
<dbReference type="InterPro" id="IPR007335">
    <property type="entry name" value="DUF413"/>
</dbReference>
<protein>
    <recommendedName>
        <fullName evidence="2">Macrodomain Ori protein</fullName>
    </recommendedName>
</protein>
<comment type="similarity">
    <text evidence="1">Belongs to the MaoP family.</text>
</comment>
<reference evidence="3" key="1">
    <citation type="submission" date="2021-03" db="EMBL/GenBank/DDBJ databases">
        <title>Description of Psychrosphaera ytuae sp. nov. isolated from deep sea sediment of South China Sea.</title>
        <authorList>
            <person name="Zhang J."/>
            <person name="Xu X.-D."/>
        </authorList>
    </citation>
    <scope>NUCLEOTIDE SEQUENCE</scope>
    <source>
        <strain evidence="3">MTZ26</strain>
    </source>
</reference>
<evidence type="ECO:0000256" key="2">
    <source>
        <dbReference type="ARBA" id="ARBA00093628"/>
    </source>
</evidence>
<evidence type="ECO:0000256" key="1">
    <source>
        <dbReference type="ARBA" id="ARBA00093464"/>
    </source>
</evidence>
<sequence>METMIRTGQKPFFGDPMFSRGLSRCGYFTVKEAKLLEEYGDTLQGLSSGTLMAANDDEARFVKEIHGVGTATSPLVALWQKYVAAIRNSRTSIGFRSSALSASDFQASLADDYEPYSNVV</sequence>
<gene>
    <name evidence="3" type="primary">maoP</name>
    <name evidence="3" type="ORF">J1N51_13720</name>
</gene>
<accession>A0A975DB84</accession>
<name>A0A975DB84_9GAMM</name>
<keyword evidence="4" id="KW-1185">Reference proteome</keyword>
<proteinExistence type="inferred from homology"/>
<evidence type="ECO:0000313" key="3">
    <source>
        <dbReference type="EMBL" id="QTH63754.1"/>
    </source>
</evidence>